<accession>A0AAE1LJ83</accession>
<feature type="region of interest" description="Disordered" evidence="1">
    <location>
        <begin position="202"/>
        <end position="355"/>
    </location>
</feature>
<feature type="region of interest" description="Disordered" evidence="1">
    <location>
        <begin position="1"/>
        <end position="24"/>
    </location>
</feature>
<feature type="compositionally biased region" description="Low complexity" evidence="1">
    <location>
        <begin position="807"/>
        <end position="825"/>
    </location>
</feature>
<feature type="domain" description="Chitin-binding type-2" evidence="2">
    <location>
        <begin position="65"/>
        <end position="122"/>
    </location>
</feature>
<dbReference type="PROSITE" id="PS50940">
    <property type="entry name" value="CHIT_BIND_II"/>
    <property type="match status" value="1"/>
</dbReference>
<dbReference type="EMBL" id="JAHWGI010000988">
    <property type="protein sequence ID" value="KAK3920062.1"/>
    <property type="molecule type" value="Genomic_DNA"/>
</dbReference>
<sequence length="938" mass="103047">MNPNPDSNAVRIEATTTPAPASNKSALLTGVPQVDYKHDPNLPRELNGADLRDYPFYSGVPDNITFPCEGLKDGFYASVEHKCQVYHHCLFGTRYDFLCANYTAFDQRTFICHFVSEVDCENSPKWFDRNEALYKATTTTTLAPPPLPSRAIYDRLPPSAEGGGPRRGAGGGAGGGGVGGGRRRRPYRRRRPVYEYYYDDEEYDDEEYYDEEPAAPSSTTPAAPSKPRRRKRPRPAGAAEGGAGHDGQHAVQDTAESQAGPKVRAQGSAYSPGQRPPPKVRRPVPLSEQPSTTSTTTTTTAPPSAAAADYYDDEEEDVLPPPRQPPRPKGSKRKGGKYKNQSRLKHQGPRGPRCHAVGLARVYHFEKSPVFEDYGSGGPLGLADSHAPASSLSIMRKSPHTCSYKSEHVNGAVLTRPLTRADAPTGRRPEDSSEYEDDYSEEQPRRRPRPSSSRRRKPGQRRPPPPRYKDDEYEDDSYEEEARPAPPQRQQHKRKRVQQHDSADVTPAPTSTTTTTTTTTTPPPPPKPRPKPPRKQPAPSTTTTQAPLSEEDVEYYDDEELPPEPVTPKTTSTHRPTRTRPQPPPPSTTTTSTAAPSRSTTWDDAIQAPRSGRRPFLPSRGGSPVLPRGLQPLGAKAKPVSTTPAAAPPPQHQHQHQDDYDEPPVVQAPRPSPQRTPAQRPLLDPTEIIEPVTYRAQVPPTALDSSGYRSRVPGSAVLSYPTTSKPRYHIVKTTPPPNNHVDEYPKDDPEEYDDSLNDALHPPLAPLSSLAPHHHVPYRQLRSHASKAARNGEQQVLASRERAVYEQQQPQQPQSQTPAPAAAPAHHQYKSRGNVHYQATAAAASQQHVTRAQLPQAPPAQQAQQAAVPLSYDDYEDERLYYRAAPAPTPAPAPAPVALAAPAGHGPAPGPVYQAYLQYRRYQNARGTPVGGEYYTAY</sequence>
<feature type="compositionally biased region" description="Low complexity" evidence="1">
    <location>
        <begin position="759"/>
        <end position="771"/>
    </location>
</feature>
<feature type="compositionally biased region" description="Polar residues" evidence="1">
    <location>
        <begin position="14"/>
        <end position="24"/>
    </location>
</feature>
<name>A0AAE1LJ83_9NEOP</name>
<dbReference type="GO" id="GO:0005576">
    <property type="term" value="C:extracellular region"/>
    <property type="evidence" value="ECO:0007669"/>
    <property type="project" value="InterPro"/>
</dbReference>
<dbReference type="Gene3D" id="2.170.140.10">
    <property type="entry name" value="Chitin binding domain"/>
    <property type="match status" value="1"/>
</dbReference>
<feature type="compositionally biased region" description="Basic residues" evidence="1">
    <location>
        <begin position="329"/>
        <end position="348"/>
    </location>
</feature>
<evidence type="ECO:0000313" key="4">
    <source>
        <dbReference type="Proteomes" id="UP001219518"/>
    </source>
</evidence>
<dbReference type="Proteomes" id="UP001219518">
    <property type="component" value="Unassembled WGS sequence"/>
</dbReference>
<feature type="compositionally biased region" description="Low complexity" evidence="1">
    <location>
        <begin position="290"/>
        <end position="308"/>
    </location>
</feature>
<reference evidence="3" key="2">
    <citation type="journal article" date="2023" name="BMC Genomics">
        <title>Pest status, molecular evolution, and epigenetic factors derived from the genome assembly of Frankliniella fusca, a thysanopteran phytovirus vector.</title>
        <authorList>
            <person name="Catto M.A."/>
            <person name="Labadie P.E."/>
            <person name="Jacobson A.L."/>
            <person name="Kennedy G.G."/>
            <person name="Srinivasan R."/>
            <person name="Hunt B.G."/>
        </authorList>
    </citation>
    <scope>NUCLEOTIDE SEQUENCE</scope>
    <source>
        <strain evidence="3">PL_HMW_Pooled</strain>
    </source>
</reference>
<dbReference type="GO" id="GO:0008061">
    <property type="term" value="F:chitin binding"/>
    <property type="evidence" value="ECO:0007669"/>
    <property type="project" value="InterPro"/>
</dbReference>
<feature type="compositionally biased region" description="Pro residues" evidence="1">
    <location>
        <begin position="319"/>
        <end position="328"/>
    </location>
</feature>
<dbReference type="InterPro" id="IPR002557">
    <property type="entry name" value="Chitin-bd_dom"/>
</dbReference>
<dbReference type="SUPFAM" id="SSF57625">
    <property type="entry name" value="Invertebrate chitin-binding proteins"/>
    <property type="match status" value="1"/>
</dbReference>
<feature type="compositionally biased region" description="Low complexity" evidence="1">
    <location>
        <begin position="506"/>
        <end position="520"/>
    </location>
</feature>
<reference evidence="3" key="1">
    <citation type="submission" date="2021-07" db="EMBL/GenBank/DDBJ databases">
        <authorList>
            <person name="Catto M.A."/>
            <person name="Jacobson A."/>
            <person name="Kennedy G."/>
            <person name="Labadie P."/>
            <person name="Hunt B.G."/>
            <person name="Srinivasan R."/>
        </authorList>
    </citation>
    <scope>NUCLEOTIDE SEQUENCE</scope>
    <source>
        <strain evidence="3">PL_HMW_Pooled</strain>
        <tissue evidence="3">Head</tissue>
    </source>
</reference>
<feature type="compositionally biased region" description="Acidic residues" evidence="1">
    <location>
        <begin position="202"/>
        <end position="213"/>
    </location>
</feature>
<dbReference type="Pfam" id="PF01607">
    <property type="entry name" value="CBM_14"/>
    <property type="match status" value="1"/>
</dbReference>
<feature type="compositionally biased region" description="Acidic residues" evidence="1">
    <location>
        <begin position="432"/>
        <end position="441"/>
    </location>
</feature>
<feature type="region of interest" description="Disordered" evidence="1">
    <location>
        <begin position="139"/>
        <end position="185"/>
    </location>
</feature>
<dbReference type="InterPro" id="IPR036508">
    <property type="entry name" value="Chitin-bd_dom_sf"/>
</dbReference>
<keyword evidence="4" id="KW-1185">Reference proteome</keyword>
<feature type="compositionally biased region" description="Low complexity" evidence="1">
    <location>
        <begin position="214"/>
        <end position="225"/>
    </location>
</feature>
<proteinExistence type="predicted"/>
<feature type="compositionally biased region" description="Low complexity" evidence="1">
    <location>
        <begin position="852"/>
        <end position="866"/>
    </location>
</feature>
<feature type="compositionally biased region" description="Basic residues" evidence="1">
    <location>
        <begin position="772"/>
        <end position="787"/>
    </location>
</feature>
<protein>
    <submittedName>
        <fullName evidence="3">U-scoloptoxin(01)-Er1a</fullName>
    </submittedName>
</protein>
<gene>
    <name evidence="3" type="ORF">KUF71_009349</name>
</gene>
<dbReference type="AlphaFoldDB" id="A0AAE1LJ83"/>
<feature type="compositionally biased region" description="Gly residues" evidence="1">
    <location>
        <begin position="161"/>
        <end position="180"/>
    </location>
</feature>
<dbReference type="PANTHER" id="PTHR22933:SF40">
    <property type="entry name" value="CUTICULAR PROTEIN ANALOGOUS TO PERITROPHINS 1-H"/>
    <property type="match status" value="1"/>
</dbReference>
<evidence type="ECO:0000313" key="3">
    <source>
        <dbReference type="EMBL" id="KAK3920062.1"/>
    </source>
</evidence>
<feature type="compositionally biased region" description="Low complexity" evidence="1">
    <location>
        <begin position="588"/>
        <end position="600"/>
    </location>
</feature>
<dbReference type="InterPro" id="IPR052976">
    <property type="entry name" value="Scoloptoxin-like"/>
</dbReference>
<organism evidence="3 4">
    <name type="scientific">Frankliniella fusca</name>
    <dbReference type="NCBI Taxonomy" id="407009"/>
    <lineage>
        <taxon>Eukaryota</taxon>
        <taxon>Metazoa</taxon>
        <taxon>Ecdysozoa</taxon>
        <taxon>Arthropoda</taxon>
        <taxon>Hexapoda</taxon>
        <taxon>Insecta</taxon>
        <taxon>Pterygota</taxon>
        <taxon>Neoptera</taxon>
        <taxon>Paraneoptera</taxon>
        <taxon>Thysanoptera</taxon>
        <taxon>Terebrantia</taxon>
        <taxon>Thripoidea</taxon>
        <taxon>Thripidae</taxon>
        <taxon>Frankliniella</taxon>
    </lineage>
</organism>
<evidence type="ECO:0000259" key="2">
    <source>
        <dbReference type="PROSITE" id="PS50940"/>
    </source>
</evidence>
<feature type="region of interest" description="Disordered" evidence="1">
    <location>
        <begin position="406"/>
        <end position="866"/>
    </location>
</feature>
<dbReference type="SMART" id="SM00494">
    <property type="entry name" value="ChtBD2"/>
    <property type="match status" value="1"/>
</dbReference>
<dbReference type="PANTHER" id="PTHR22933">
    <property type="entry name" value="FI18007P1-RELATED"/>
    <property type="match status" value="1"/>
</dbReference>
<feature type="compositionally biased region" description="Basic residues" evidence="1">
    <location>
        <begin position="446"/>
        <end position="460"/>
    </location>
</feature>
<feature type="compositionally biased region" description="Acidic residues" evidence="1">
    <location>
        <begin position="549"/>
        <end position="562"/>
    </location>
</feature>
<comment type="caution">
    <text evidence="3">The sequence shown here is derived from an EMBL/GenBank/DDBJ whole genome shotgun (WGS) entry which is preliminary data.</text>
</comment>
<evidence type="ECO:0000256" key="1">
    <source>
        <dbReference type="SAM" id="MobiDB-lite"/>
    </source>
</evidence>